<reference evidence="11 12" key="2">
    <citation type="submission" date="2017-02" db="EMBL/GenBank/DDBJ databases">
        <title>A genome survey and senescence transcriptome analysis in Lentinula edodes.</title>
        <authorList>
            <person name="Sakamoto Y."/>
            <person name="Nakade K."/>
            <person name="Sato S."/>
            <person name="Yoshida Y."/>
            <person name="Miyazaki K."/>
            <person name="Natsume S."/>
            <person name="Konno N."/>
        </authorList>
    </citation>
    <scope>NUCLEOTIDE SEQUENCE [LARGE SCALE GENOMIC DNA]</scope>
    <source>
        <strain evidence="11 12">NBRC 111202</strain>
    </source>
</reference>
<dbReference type="Gene3D" id="1.20.1250.20">
    <property type="entry name" value="MFS general substrate transporter like domains"/>
    <property type="match status" value="1"/>
</dbReference>
<keyword evidence="3 9" id="KW-0812">Transmembrane</keyword>
<feature type="compositionally biased region" description="Basic and acidic residues" evidence="8">
    <location>
        <begin position="131"/>
        <end position="147"/>
    </location>
</feature>
<dbReference type="SUPFAM" id="SSF55120">
    <property type="entry name" value="Pseudouridine synthase"/>
    <property type="match status" value="1"/>
</dbReference>
<evidence type="ECO:0000313" key="12">
    <source>
        <dbReference type="Proteomes" id="UP000188533"/>
    </source>
</evidence>
<dbReference type="NCBIfam" id="TIGR00094">
    <property type="entry name" value="tRNA_TruD_broad"/>
    <property type="match status" value="1"/>
</dbReference>
<evidence type="ECO:0000256" key="2">
    <source>
        <dbReference type="ARBA" id="ARBA00007953"/>
    </source>
</evidence>
<feature type="compositionally biased region" description="Low complexity" evidence="8">
    <location>
        <begin position="115"/>
        <end position="129"/>
    </location>
</feature>
<dbReference type="GO" id="GO:0009982">
    <property type="term" value="F:pseudouridine synthase activity"/>
    <property type="evidence" value="ECO:0007669"/>
    <property type="project" value="InterPro"/>
</dbReference>
<proteinExistence type="inferred from homology"/>
<dbReference type="InterPro" id="IPR011760">
    <property type="entry name" value="PsdUridine_synth_TruD_insert"/>
</dbReference>
<protein>
    <submittedName>
        <fullName evidence="11">tRNA pseudouridine synthase D</fullName>
    </submittedName>
</protein>
<name>A0A1Q3DVH3_LENED</name>
<feature type="transmembrane region" description="Helical" evidence="9">
    <location>
        <begin position="816"/>
        <end position="832"/>
    </location>
</feature>
<reference evidence="11 12" key="1">
    <citation type="submission" date="2016-08" db="EMBL/GenBank/DDBJ databases">
        <authorList>
            <consortium name="Lentinula edodes genome sequencing consortium"/>
            <person name="Sakamoto Y."/>
            <person name="Nakade K."/>
            <person name="Sato S."/>
            <person name="Yoshida Y."/>
            <person name="Miyazaki K."/>
            <person name="Natsume S."/>
            <person name="Konno N."/>
        </authorList>
    </citation>
    <scope>NUCLEOTIDE SEQUENCE [LARGE SCALE GENOMIC DNA]</scope>
    <source>
        <strain evidence="11 12">NBRC 111202</strain>
    </source>
</reference>
<dbReference type="CDD" id="cd02576">
    <property type="entry name" value="PseudoU_synth_ScPUS7"/>
    <property type="match status" value="1"/>
</dbReference>
<dbReference type="GO" id="GO:0008033">
    <property type="term" value="P:tRNA processing"/>
    <property type="evidence" value="ECO:0007669"/>
    <property type="project" value="UniProtKB-KW"/>
</dbReference>
<feature type="region of interest" description="Disordered" evidence="8">
    <location>
        <begin position="89"/>
        <end position="178"/>
    </location>
</feature>
<dbReference type="InterPro" id="IPR036259">
    <property type="entry name" value="MFS_trans_sf"/>
</dbReference>
<dbReference type="PANTHER" id="PTHR13326">
    <property type="entry name" value="TRNA PSEUDOURIDINE SYNTHASE D"/>
    <property type="match status" value="1"/>
</dbReference>
<dbReference type="Pfam" id="PF01142">
    <property type="entry name" value="TruD"/>
    <property type="match status" value="1"/>
</dbReference>
<evidence type="ECO:0000259" key="10">
    <source>
        <dbReference type="PROSITE" id="PS50984"/>
    </source>
</evidence>
<evidence type="ECO:0000256" key="6">
    <source>
        <dbReference type="ARBA" id="ARBA00023136"/>
    </source>
</evidence>
<keyword evidence="12" id="KW-1185">Reference proteome</keyword>
<feature type="transmembrane region" description="Helical" evidence="9">
    <location>
        <begin position="873"/>
        <end position="892"/>
    </location>
</feature>
<dbReference type="PROSITE" id="PS50984">
    <property type="entry name" value="TRUD"/>
    <property type="match status" value="1"/>
</dbReference>
<comment type="subcellular location">
    <subcellularLocation>
        <location evidence="1">Membrane</location>
        <topology evidence="1">Multi-pass membrane protein</topology>
    </subcellularLocation>
</comment>
<feature type="region of interest" description="Disordered" evidence="8">
    <location>
        <begin position="518"/>
        <end position="556"/>
    </location>
</feature>
<dbReference type="InterPro" id="IPR042214">
    <property type="entry name" value="TruD_catalytic"/>
</dbReference>
<dbReference type="GO" id="GO:0022857">
    <property type="term" value="F:transmembrane transporter activity"/>
    <property type="evidence" value="ECO:0007669"/>
    <property type="project" value="InterPro"/>
</dbReference>
<evidence type="ECO:0000256" key="9">
    <source>
        <dbReference type="SAM" id="Phobius"/>
    </source>
</evidence>
<sequence>MPESSKKNSAELSSINVGNNQTDSNTIDGAKEVPAAKSDERADAAPTIPTSEPADSKPEVKMPKEPWPESFNTELAPYLSEAAILQLKEMFLQGPEPPRVPDSGWGGRTGKGSTEDVSSSAVEISSAEPESNDRGKRGRGRGRDRGRGGRGGGRGGGSAREDHRKIVSEPIGSKETRTAFHQIIRELFGGKLDSETDTSAPATDEGSRIVVKWSRRGVGRGGRERRDGGVGSERAPRGTFPPYIHFTLQKTNRDTQDALSHLSRMLKVNVKDLSVAGTKDKRGVTVQRVSLKRNNKTVEDVWNLANAVTNGRKSAEEVVKERGERGVRIADFNYRKASLELGLLKGNAFVITLRVQVDSMETLDKALNIVKNTGFINYYGMQRFGTASVPTHAIGLALLQSNWQKAASLILQPRHGEHPDVEAARNAWLVDNDLDKALSLMPRRVVAERCLLESYKKQKGDTRNAMGALSTIPRNLRLMYVHAYQSYVWNAIVSERVRMHGAEKPVVGDLVFEVDPDAQPEEDGEALTDNENEDATDKALSNRARKKLARKPWSPPQVKTLTEEDLNKYTILDVIMPLPGTDVAYPGGQLGDRYREFLKIDSLDPDNFVRKQKDYTLSGSYRKILHRPTAMTWSVMRYTDPDVPLAQADEDKLLGFDPPVIDEQGKFMALQINLTLGTASYATMALREITKTETSSHYQTSLTNAAEDQKYRGVADGDIEMDQGTAVVGDAEDAAVETVLIEWYTTREISNPNGFLSQTLRFVSAIRGLFYKPSLHSQKWDIVLLGGLMGSVFSLLQFIVSPRIGSLSDKHGRRKVLLFTMIGNILSALVWIKSTTFASYMLSRVIGGLSEGNVQLAIAILSDVTTPENRSKALAHVGIAFAICFCIGPPIGAYFASKPLPAANTFGVEFNIYAVPAIITLILLSVETVFLIVALPETRGKGIKPVENKSKSNGKSTNGATIPKSKTIEQRIEILKSLRTLHLLFLGIFSGVEFTLTFLTFDLFDWDNKQNGWLCTGPGVLGYFTNLCIHKFYAGSASTTTWRWGFDITTGKPVKVHPQLAKGKALGKFRSSGQLGRAIGPLIACASYWTVGPIYTYATGAVAMFALSMHMRKIAGK</sequence>
<keyword evidence="4" id="KW-0819">tRNA processing</keyword>
<dbReference type="InterPro" id="IPR001656">
    <property type="entry name" value="PsdUridine_synth_TruD"/>
</dbReference>
<dbReference type="EMBL" id="BDGU01000007">
    <property type="protein sequence ID" value="GAV98939.1"/>
    <property type="molecule type" value="Genomic_DNA"/>
</dbReference>
<dbReference type="InterPro" id="IPR020119">
    <property type="entry name" value="PsdUridine_synth_TruD_CS"/>
</dbReference>
<dbReference type="SUPFAM" id="SSF103473">
    <property type="entry name" value="MFS general substrate transporter"/>
    <property type="match status" value="1"/>
</dbReference>
<evidence type="ECO:0000256" key="8">
    <source>
        <dbReference type="SAM" id="MobiDB-lite"/>
    </source>
</evidence>
<keyword evidence="7" id="KW-0413">Isomerase</keyword>
<evidence type="ECO:0000313" key="11">
    <source>
        <dbReference type="EMBL" id="GAV98939.1"/>
    </source>
</evidence>
<feature type="compositionally biased region" description="Polar residues" evidence="8">
    <location>
        <begin position="10"/>
        <end position="27"/>
    </location>
</feature>
<organism evidence="11 12">
    <name type="scientific">Lentinula edodes</name>
    <name type="common">Shiitake mushroom</name>
    <name type="synonym">Lentinus edodes</name>
    <dbReference type="NCBI Taxonomy" id="5353"/>
    <lineage>
        <taxon>Eukaryota</taxon>
        <taxon>Fungi</taxon>
        <taxon>Dikarya</taxon>
        <taxon>Basidiomycota</taxon>
        <taxon>Agaricomycotina</taxon>
        <taxon>Agaricomycetes</taxon>
        <taxon>Agaricomycetidae</taxon>
        <taxon>Agaricales</taxon>
        <taxon>Marasmiineae</taxon>
        <taxon>Omphalotaceae</taxon>
        <taxon>Lentinula</taxon>
    </lineage>
</organism>
<dbReference type="STRING" id="5353.A0A1Q3DVH3"/>
<accession>A0A1Q3DVH3</accession>
<dbReference type="PRINTS" id="PR01035">
    <property type="entry name" value="TCRTETA"/>
</dbReference>
<feature type="transmembrane region" description="Helical" evidence="9">
    <location>
        <begin position="912"/>
        <end position="935"/>
    </location>
</feature>
<dbReference type="GO" id="GO:0016020">
    <property type="term" value="C:membrane"/>
    <property type="evidence" value="ECO:0007669"/>
    <property type="project" value="UniProtKB-SubCell"/>
</dbReference>
<comment type="caution">
    <text evidence="11">The sequence shown here is derived from an EMBL/GenBank/DDBJ whole genome shotgun (WGS) entry which is preliminary data.</text>
</comment>
<dbReference type="InterPro" id="IPR011701">
    <property type="entry name" value="MFS"/>
</dbReference>
<keyword evidence="5 9" id="KW-1133">Transmembrane helix</keyword>
<feature type="compositionally biased region" description="Basic and acidic residues" evidence="8">
    <location>
        <begin position="54"/>
        <end position="67"/>
    </location>
</feature>
<feature type="domain" description="TRUD" evidence="10">
    <location>
        <begin position="374"/>
        <end position="627"/>
    </location>
</feature>
<evidence type="ECO:0000256" key="1">
    <source>
        <dbReference type="ARBA" id="ARBA00004141"/>
    </source>
</evidence>
<feature type="transmembrane region" description="Helical" evidence="9">
    <location>
        <begin position="1078"/>
        <end position="1107"/>
    </location>
</feature>
<evidence type="ECO:0000256" key="4">
    <source>
        <dbReference type="ARBA" id="ARBA00022694"/>
    </source>
</evidence>
<dbReference type="GO" id="GO:0005634">
    <property type="term" value="C:nucleus"/>
    <property type="evidence" value="ECO:0007669"/>
    <property type="project" value="TreeGrafter"/>
</dbReference>
<feature type="region of interest" description="Disordered" evidence="8">
    <location>
        <begin position="214"/>
        <end position="241"/>
    </location>
</feature>
<feature type="compositionally biased region" description="Basic and acidic residues" evidence="8">
    <location>
        <begin position="159"/>
        <end position="178"/>
    </location>
</feature>
<feature type="transmembrane region" description="Helical" evidence="9">
    <location>
        <begin position="782"/>
        <end position="804"/>
    </location>
</feature>
<evidence type="ECO:0000256" key="3">
    <source>
        <dbReference type="ARBA" id="ARBA00022692"/>
    </source>
</evidence>
<dbReference type="Pfam" id="PF07690">
    <property type="entry name" value="MFS_1"/>
    <property type="match status" value="1"/>
</dbReference>
<feature type="transmembrane region" description="Helical" evidence="9">
    <location>
        <begin position="838"/>
        <end position="861"/>
    </location>
</feature>
<comment type="similarity">
    <text evidence="2">Belongs to the pseudouridine synthase TruD family.</text>
</comment>
<feature type="transmembrane region" description="Helical" evidence="9">
    <location>
        <begin position="981"/>
        <end position="1001"/>
    </location>
</feature>
<dbReference type="GO" id="GO:0003723">
    <property type="term" value="F:RNA binding"/>
    <property type="evidence" value="ECO:0007669"/>
    <property type="project" value="InterPro"/>
</dbReference>
<dbReference type="Gene3D" id="3.30.2350.20">
    <property type="entry name" value="TruD, catalytic domain"/>
    <property type="match status" value="2"/>
</dbReference>
<dbReference type="GO" id="GO:0001522">
    <property type="term" value="P:pseudouridine synthesis"/>
    <property type="evidence" value="ECO:0007669"/>
    <property type="project" value="InterPro"/>
</dbReference>
<evidence type="ECO:0000256" key="5">
    <source>
        <dbReference type="ARBA" id="ARBA00022989"/>
    </source>
</evidence>
<feature type="compositionally biased region" description="Gly residues" evidence="8">
    <location>
        <begin position="149"/>
        <end position="158"/>
    </location>
</feature>
<dbReference type="PANTHER" id="PTHR13326:SF21">
    <property type="entry name" value="PSEUDOURIDYLATE SYNTHASE PUS7L"/>
    <property type="match status" value="1"/>
</dbReference>
<gene>
    <name evidence="11" type="ORF">LENED_000361</name>
</gene>
<dbReference type="InterPro" id="IPR020103">
    <property type="entry name" value="PsdUridine_synth_cat_dom_sf"/>
</dbReference>
<evidence type="ECO:0000256" key="7">
    <source>
        <dbReference type="ARBA" id="ARBA00023235"/>
    </source>
</evidence>
<keyword evidence="6 9" id="KW-0472">Membrane</keyword>
<dbReference type="AlphaFoldDB" id="A0A1Q3DVH3"/>
<dbReference type="Proteomes" id="UP000188533">
    <property type="component" value="Unassembled WGS sequence"/>
</dbReference>
<dbReference type="PROSITE" id="PS01268">
    <property type="entry name" value="UPF0024"/>
    <property type="match status" value="1"/>
</dbReference>
<feature type="region of interest" description="Disordered" evidence="8">
    <location>
        <begin position="1"/>
        <end position="70"/>
    </location>
</feature>
<feature type="compositionally biased region" description="Acidic residues" evidence="8">
    <location>
        <begin position="518"/>
        <end position="534"/>
    </location>
</feature>
<dbReference type="InterPro" id="IPR001958">
    <property type="entry name" value="Tet-R_TetA/multi-R_MdtG-like"/>
</dbReference>